<sequence length="385" mass="42572">MKANHSNIFLLGFLVLITGTILGCGKTENSDLEGIEVTEAPEGSEGIFLTEEQFNTMKMEWGSPHQGDFSSEVDVQGTVKVPVEGMQEISAYFGGYVSDLKLIEGQTVRKGETLFYLENPEFIRLQQDYLETTSQLAYLKAEFERQKTLYGEQISAQKNYLKAEADYQGALAKSQSLKKQLSLINIDADQLTPANIRSKVPVISPIRGFVEQVFVAPGQFLPASGKAISLLNKDHLHIELILFEKDASRIHVGQKVEISMPDSPGQLLMAQIHVVGQAINEQRQINVHADLVNEKEVVKLIPGMFVQAKVQLDPQSSWALPEDALIEVDGEYFILVQKEKSAQGYKLDKVKVIPGAKNKTNVAIEPVDGLDEKSVVLVKGGFNLL</sequence>
<dbReference type="Proteomes" id="UP000283522">
    <property type="component" value="Unassembled WGS sequence"/>
</dbReference>
<feature type="domain" description="CzcB-like alpha-helical hairpin" evidence="3">
    <location>
        <begin position="125"/>
        <end position="182"/>
    </location>
</feature>
<dbReference type="RefSeq" id="WP_119476885.1">
    <property type="nucleotide sequence ID" value="NZ_QXML01000002.1"/>
</dbReference>
<keyword evidence="2" id="KW-0813">Transport</keyword>
<evidence type="ECO:0000256" key="1">
    <source>
        <dbReference type="ARBA" id="ARBA00009477"/>
    </source>
</evidence>
<comment type="similarity">
    <text evidence="1">Belongs to the membrane fusion protein (MFP) (TC 8.A.1) family.</text>
</comment>
<dbReference type="OrthoDB" id="9814657at2"/>
<evidence type="ECO:0000259" key="3">
    <source>
        <dbReference type="Pfam" id="PF25893"/>
    </source>
</evidence>
<protein>
    <submittedName>
        <fullName evidence="5">Efflux RND transporter periplasmic adaptor subunit</fullName>
    </submittedName>
</protein>
<evidence type="ECO:0000256" key="2">
    <source>
        <dbReference type="ARBA" id="ARBA00022448"/>
    </source>
</evidence>
<comment type="caution">
    <text evidence="5">The sequence shown here is derived from an EMBL/GenBank/DDBJ whole genome shotgun (WGS) entry which is preliminary data.</text>
</comment>
<gene>
    <name evidence="5" type="ORF">D0X99_06905</name>
</gene>
<accession>A0A418PUT7</accession>
<dbReference type="InterPro" id="IPR006143">
    <property type="entry name" value="RND_pump_MFP"/>
</dbReference>
<dbReference type="InterPro" id="IPR058792">
    <property type="entry name" value="Beta-barrel_RND_2"/>
</dbReference>
<dbReference type="PANTHER" id="PTHR30097">
    <property type="entry name" value="CATION EFFLUX SYSTEM PROTEIN CUSB"/>
    <property type="match status" value="1"/>
</dbReference>
<dbReference type="AlphaFoldDB" id="A0A418PUT7"/>
<evidence type="ECO:0000313" key="6">
    <source>
        <dbReference type="Proteomes" id="UP000283522"/>
    </source>
</evidence>
<dbReference type="EMBL" id="QXML01000002">
    <property type="protein sequence ID" value="RIW17448.1"/>
    <property type="molecule type" value="Genomic_DNA"/>
</dbReference>
<dbReference type="GO" id="GO:0015679">
    <property type="term" value="P:plasma membrane copper ion transport"/>
    <property type="evidence" value="ECO:0007669"/>
    <property type="project" value="TreeGrafter"/>
</dbReference>
<dbReference type="InterPro" id="IPR058648">
    <property type="entry name" value="HH_CzcB-like"/>
</dbReference>
<feature type="domain" description="CusB-like beta-barrel" evidence="4">
    <location>
        <begin position="241"/>
        <end position="311"/>
    </location>
</feature>
<dbReference type="InterPro" id="IPR051909">
    <property type="entry name" value="MFP_Cation_Efflux"/>
</dbReference>
<dbReference type="GO" id="GO:0060003">
    <property type="term" value="P:copper ion export"/>
    <property type="evidence" value="ECO:0007669"/>
    <property type="project" value="TreeGrafter"/>
</dbReference>
<dbReference type="Gene3D" id="2.40.50.100">
    <property type="match status" value="1"/>
</dbReference>
<dbReference type="NCBIfam" id="TIGR01730">
    <property type="entry name" value="RND_mfp"/>
    <property type="match status" value="1"/>
</dbReference>
<dbReference type="PROSITE" id="PS51257">
    <property type="entry name" value="PROKAR_LIPOPROTEIN"/>
    <property type="match status" value="1"/>
</dbReference>
<name>A0A418PUT7_9BACT</name>
<dbReference type="GO" id="GO:0030313">
    <property type="term" value="C:cell envelope"/>
    <property type="evidence" value="ECO:0007669"/>
    <property type="project" value="TreeGrafter"/>
</dbReference>
<dbReference type="Gene3D" id="2.40.420.20">
    <property type="match status" value="1"/>
</dbReference>
<organism evidence="5 6">
    <name type="scientific">Algoriphagus lacus</name>
    <dbReference type="NCBI Taxonomy" id="2056311"/>
    <lineage>
        <taxon>Bacteria</taxon>
        <taxon>Pseudomonadati</taxon>
        <taxon>Bacteroidota</taxon>
        <taxon>Cytophagia</taxon>
        <taxon>Cytophagales</taxon>
        <taxon>Cyclobacteriaceae</taxon>
        <taxon>Algoriphagus</taxon>
    </lineage>
</organism>
<dbReference type="PANTHER" id="PTHR30097:SF4">
    <property type="entry name" value="SLR6042 PROTEIN"/>
    <property type="match status" value="1"/>
</dbReference>
<evidence type="ECO:0000259" key="4">
    <source>
        <dbReference type="Pfam" id="PF25954"/>
    </source>
</evidence>
<dbReference type="Gene3D" id="2.40.30.170">
    <property type="match status" value="1"/>
</dbReference>
<evidence type="ECO:0000313" key="5">
    <source>
        <dbReference type="EMBL" id="RIW17448.1"/>
    </source>
</evidence>
<keyword evidence="6" id="KW-1185">Reference proteome</keyword>
<dbReference type="Gene3D" id="1.10.287.470">
    <property type="entry name" value="Helix hairpin bin"/>
    <property type="match status" value="1"/>
</dbReference>
<dbReference type="Pfam" id="PF25893">
    <property type="entry name" value="HH_CzcB"/>
    <property type="match status" value="1"/>
</dbReference>
<dbReference type="Pfam" id="PF25954">
    <property type="entry name" value="Beta-barrel_RND_2"/>
    <property type="match status" value="1"/>
</dbReference>
<reference evidence="5 6" key="1">
    <citation type="submission" date="2018-09" db="EMBL/GenBank/DDBJ databases">
        <authorList>
            <person name="Wang X."/>
            <person name="Du Z."/>
        </authorList>
    </citation>
    <scope>NUCLEOTIDE SEQUENCE [LARGE SCALE GENOMIC DNA]</scope>
    <source>
        <strain evidence="5 6">N3</strain>
    </source>
</reference>
<proteinExistence type="inferred from homology"/>
<dbReference type="SUPFAM" id="SSF111369">
    <property type="entry name" value="HlyD-like secretion proteins"/>
    <property type="match status" value="1"/>
</dbReference>
<dbReference type="GO" id="GO:0016020">
    <property type="term" value="C:membrane"/>
    <property type="evidence" value="ECO:0007669"/>
    <property type="project" value="InterPro"/>
</dbReference>
<dbReference type="GO" id="GO:0022857">
    <property type="term" value="F:transmembrane transporter activity"/>
    <property type="evidence" value="ECO:0007669"/>
    <property type="project" value="InterPro"/>
</dbReference>